<dbReference type="EMBL" id="JAIWYP010000013">
    <property type="protein sequence ID" value="KAH3715927.1"/>
    <property type="molecule type" value="Genomic_DNA"/>
</dbReference>
<name>A0A9D4C2H0_DREPO</name>
<evidence type="ECO:0000313" key="2">
    <source>
        <dbReference type="Proteomes" id="UP000828390"/>
    </source>
</evidence>
<reference evidence="1" key="2">
    <citation type="submission" date="2020-11" db="EMBL/GenBank/DDBJ databases">
        <authorList>
            <person name="McCartney M.A."/>
            <person name="Auch B."/>
            <person name="Kono T."/>
            <person name="Mallez S."/>
            <person name="Becker A."/>
            <person name="Gohl D.M."/>
            <person name="Silverstein K.A.T."/>
            <person name="Koren S."/>
            <person name="Bechman K.B."/>
            <person name="Herman A."/>
            <person name="Abrahante J.E."/>
            <person name="Garbe J."/>
        </authorList>
    </citation>
    <scope>NUCLEOTIDE SEQUENCE</scope>
    <source>
        <strain evidence="1">Duluth1</strain>
        <tissue evidence="1">Whole animal</tissue>
    </source>
</reference>
<evidence type="ECO:0000313" key="1">
    <source>
        <dbReference type="EMBL" id="KAH3715927.1"/>
    </source>
</evidence>
<dbReference type="Proteomes" id="UP000828390">
    <property type="component" value="Unassembled WGS sequence"/>
</dbReference>
<accession>A0A9D4C2H0</accession>
<comment type="caution">
    <text evidence="1">The sequence shown here is derived from an EMBL/GenBank/DDBJ whole genome shotgun (WGS) entry which is preliminary data.</text>
</comment>
<proteinExistence type="predicted"/>
<gene>
    <name evidence="1" type="ORF">DPMN_058643</name>
</gene>
<keyword evidence="2" id="KW-1185">Reference proteome</keyword>
<organism evidence="1 2">
    <name type="scientific">Dreissena polymorpha</name>
    <name type="common">Zebra mussel</name>
    <name type="synonym">Mytilus polymorpha</name>
    <dbReference type="NCBI Taxonomy" id="45954"/>
    <lineage>
        <taxon>Eukaryota</taxon>
        <taxon>Metazoa</taxon>
        <taxon>Spiralia</taxon>
        <taxon>Lophotrochozoa</taxon>
        <taxon>Mollusca</taxon>
        <taxon>Bivalvia</taxon>
        <taxon>Autobranchia</taxon>
        <taxon>Heteroconchia</taxon>
        <taxon>Euheterodonta</taxon>
        <taxon>Imparidentia</taxon>
        <taxon>Neoheterodontei</taxon>
        <taxon>Myida</taxon>
        <taxon>Dreissenoidea</taxon>
        <taxon>Dreissenidae</taxon>
        <taxon>Dreissena</taxon>
    </lineage>
</organism>
<reference evidence="1" key="1">
    <citation type="journal article" date="2019" name="bioRxiv">
        <title>The Genome of the Zebra Mussel, Dreissena polymorpha: A Resource for Invasive Species Research.</title>
        <authorList>
            <person name="McCartney M.A."/>
            <person name="Auch B."/>
            <person name="Kono T."/>
            <person name="Mallez S."/>
            <person name="Zhang Y."/>
            <person name="Obille A."/>
            <person name="Becker A."/>
            <person name="Abrahante J.E."/>
            <person name="Garbe J."/>
            <person name="Badalamenti J.P."/>
            <person name="Herman A."/>
            <person name="Mangelson H."/>
            <person name="Liachko I."/>
            <person name="Sullivan S."/>
            <person name="Sone E.D."/>
            <person name="Koren S."/>
            <person name="Silverstein K.A.T."/>
            <person name="Beckman K.B."/>
            <person name="Gohl D.M."/>
        </authorList>
    </citation>
    <scope>NUCLEOTIDE SEQUENCE</scope>
    <source>
        <strain evidence="1">Duluth1</strain>
        <tissue evidence="1">Whole animal</tissue>
    </source>
</reference>
<sequence length="52" mass="6026">MVNADIFGIENNPETVMLHQDSVVVPESMEISDERRNQLNHILQKDTNTLWC</sequence>
<dbReference type="AlphaFoldDB" id="A0A9D4C2H0"/>
<protein>
    <submittedName>
        <fullName evidence="1">Uncharacterized protein</fullName>
    </submittedName>
</protein>